<dbReference type="InterPro" id="IPR000560">
    <property type="entry name" value="His_Pase_clade-2"/>
</dbReference>
<keyword evidence="6" id="KW-0732">Signal</keyword>
<evidence type="ECO:0000256" key="1">
    <source>
        <dbReference type="ARBA" id="ARBA00004370"/>
    </source>
</evidence>
<keyword evidence="8 15" id="KW-0472">Membrane</keyword>
<evidence type="ECO:0000256" key="6">
    <source>
        <dbReference type="ARBA" id="ARBA00022729"/>
    </source>
</evidence>
<dbReference type="EC" id="3.1.3.80" evidence="3"/>
<dbReference type="STRING" id="1054147.F4PUC9"/>
<evidence type="ECO:0000256" key="7">
    <source>
        <dbReference type="ARBA" id="ARBA00022801"/>
    </source>
</evidence>
<dbReference type="EC" id="3.1.3.62" evidence="4"/>
<gene>
    <name evidence="16" type="ORF">DFA_01730</name>
</gene>
<dbReference type="KEGG" id="dfa:DFA_01730"/>
<dbReference type="GeneID" id="14873517"/>
<evidence type="ECO:0000256" key="9">
    <source>
        <dbReference type="ARBA" id="ARBA00031642"/>
    </source>
</evidence>
<organism evidence="16 17">
    <name type="scientific">Cavenderia fasciculata</name>
    <name type="common">Slime mold</name>
    <name type="synonym">Dictyostelium fasciculatum</name>
    <dbReference type="NCBI Taxonomy" id="261658"/>
    <lineage>
        <taxon>Eukaryota</taxon>
        <taxon>Amoebozoa</taxon>
        <taxon>Evosea</taxon>
        <taxon>Eumycetozoa</taxon>
        <taxon>Dictyostelia</taxon>
        <taxon>Acytosteliales</taxon>
        <taxon>Cavenderiaceae</taxon>
        <taxon>Cavenderia</taxon>
    </lineage>
</organism>
<evidence type="ECO:0000256" key="5">
    <source>
        <dbReference type="ARBA" id="ARBA00018097"/>
    </source>
</evidence>
<evidence type="ECO:0000256" key="2">
    <source>
        <dbReference type="ARBA" id="ARBA00008422"/>
    </source>
</evidence>
<protein>
    <recommendedName>
        <fullName evidence="5">Multiple inositol polyphosphate phosphatase 1</fullName>
        <ecNumber evidence="4">3.1.3.62</ecNumber>
        <ecNumber evidence="3">3.1.3.80</ecNumber>
    </recommendedName>
    <alternativeName>
        <fullName evidence="9">2,3-bisphosphoglycerate 3-phosphatase</fullName>
    </alternativeName>
</protein>
<reference evidence="17" key="1">
    <citation type="journal article" date="2011" name="Genome Res.">
        <title>Phylogeny-wide analysis of social amoeba genomes highlights ancient origins for complex intercellular communication.</title>
        <authorList>
            <person name="Heidel A.J."/>
            <person name="Lawal H.M."/>
            <person name="Felder M."/>
            <person name="Schilde C."/>
            <person name="Helps N.R."/>
            <person name="Tunggal B."/>
            <person name="Rivero F."/>
            <person name="John U."/>
            <person name="Schleicher M."/>
            <person name="Eichinger L."/>
            <person name="Platzer M."/>
            <person name="Noegel A.A."/>
            <person name="Schaap P."/>
            <person name="Gloeckner G."/>
        </authorList>
    </citation>
    <scope>NUCLEOTIDE SEQUENCE [LARGE SCALE GENOMIC DNA]</scope>
    <source>
        <strain evidence="17">SH3</strain>
    </source>
</reference>
<feature type="compositionally biased region" description="Low complexity" evidence="14">
    <location>
        <begin position="27"/>
        <end position="51"/>
    </location>
</feature>
<dbReference type="Proteomes" id="UP000007797">
    <property type="component" value="Unassembled WGS sequence"/>
</dbReference>
<evidence type="ECO:0000256" key="14">
    <source>
        <dbReference type="SAM" id="MobiDB-lite"/>
    </source>
</evidence>
<comment type="subcellular location">
    <subcellularLocation>
        <location evidence="1">Membrane</location>
    </subcellularLocation>
</comment>
<dbReference type="CDD" id="cd07061">
    <property type="entry name" value="HP_HAP_like"/>
    <property type="match status" value="1"/>
</dbReference>
<evidence type="ECO:0000256" key="15">
    <source>
        <dbReference type="SAM" id="Phobius"/>
    </source>
</evidence>
<dbReference type="Pfam" id="PF00328">
    <property type="entry name" value="His_Phos_2"/>
    <property type="match status" value="1"/>
</dbReference>
<comment type="catalytic activity">
    <reaction evidence="11">
        <text>1D-myo-inositol 1,2,4,5,6-pentakisphosphate + H2O = 1D-myo-inositol 1,2,5,6-tetrakisphosphate + phosphate</text>
        <dbReference type="Rhea" id="RHEA:77115"/>
        <dbReference type="ChEBI" id="CHEBI:15377"/>
        <dbReference type="ChEBI" id="CHEBI:43474"/>
        <dbReference type="ChEBI" id="CHEBI:57798"/>
        <dbReference type="ChEBI" id="CHEBI:195535"/>
        <dbReference type="EC" id="3.1.3.62"/>
    </reaction>
    <physiologicalReaction direction="left-to-right" evidence="11">
        <dbReference type="Rhea" id="RHEA:77116"/>
    </physiologicalReaction>
</comment>
<comment type="catalytic activity">
    <reaction evidence="13">
        <text>(2R)-2,3-bisphosphoglycerate + H2O = (2R)-2-phosphoglycerate + phosphate</text>
        <dbReference type="Rhea" id="RHEA:27381"/>
        <dbReference type="ChEBI" id="CHEBI:15377"/>
        <dbReference type="ChEBI" id="CHEBI:43474"/>
        <dbReference type="ChEBI" id="CHEBI:58248"/>
        <dbReference type="ChEBI" id="CHEBI:58289"/>
        <dbReference type="EC" id="3.1.3.80"/>
    </reaction>
    <physiologicalReaction direction="left-to-right" evidence="13">
        <dbReference type="Rhea" id="RHEA:27382"/>
    </physiologicalReaction>
</comment>
<dbReference type="SUPFAM" id="SSF53254">
    <property type="entry name" value="Phosphoglycerate mutase-like"/>
    <property type="match status" value="1"/>
</dbReference>
<evidence type="ECO:0000256" key="10">
    <source>
        <dbReference type="ARBA" id="ARBA00043668"/>
    </source>
</evidence>
<dbReference type="GO" id="GO:0052745">
    <property type="term" value="F:inositol phosphate phosphatase activity"/>
    <property type="evidence" value="ECO:0007669"/>
    <property type="project" value="TreeGrafter"/>
</dbReference>
<evidence type="ECO:0000313" key="16">
    <source>
        <dbReference type="EMBL" id="EGG21844.1"/>
    </source>
</evidence>
<evidence type="ECO:0000256" key="4">
    <source>
        <dbReference type="ARBA" id="ARBA00013040"/>
    </source>
</evidence>
<keyword evidence="15" id="KW-1133">Transmembrane helix</keyword>
<evidence type="ECO:0000256" key="12">
    <source>
        <dbReference type="ARBA" id="ARBA00043691"/>
    </source>
</evidence>
<keyword evidence="15" id="KW-0812">Transmembrane</keyword>
<comment type="catalytic activity">
    <reaction evidence="12">
        <text>1D-myo-inositol hexakisphosphate + H2O = 1D-myo-inositol 1,2,4,5,6-pentakisphosphate + phosphate</text>
        <dbReference type="Rhea" id="RHEA:16989"/>
        <dbReference type="ChEBI" id="CHEBI:15377"/>
        <dbReference type="ChEBI" id="CHEBI:43474"/>
        <dbReference type="ChEBI" id="CHEBI:57798"/>
        <dbReference type="ChEBI" id="CHEBI:58130"/>
        <dbReference type="EC" id="3.1.3.62"/>
    </reaction>
    <physiologicalReaction direction="left-to-right" evidence="12">
        <dbReference type="Rhea" id="RHEA:16990"/>
    </physiologicalReaction>
</comment>
<name>F4PUC9_CACFS</name>
<dbReference type="GO" id="GO:0003993">
    <property type="term" value="F:acid phosphatase activity"/>
    <property type="evidence" value="ECO:0007669"/>
    <property type="project" value="TreeGrafter"/>
</dbReference>
<dbReference type="InterPro" id="IPR033379">
    <property type="entry name" value="Acid_Pase_AS"/>
</dbReference>
<accession>F4PUC9</accession>
<comment type="catalytic activity">
    <reaction evidence="10">
        <text>1D-myo-inositol 1,2,5,6-tetrakisphosphate + H2O = 1D-myo-inositol 1,2,6-trisphosphate + phosphate</text>
        <dbReference type="Rhea" id="RHEA:77119"/>
        <dbReference type="ChEBI" id="CHEBI:15377"/>
        <dbReference type="ChEBI" id="CHEBI:43474"/>
        <dbReference type="ChEBI" id="CHEBI:195535"/>
        <dbReference type="ChEBI" id="CHEBI:195537"/>
        <dbReference type="EC" id="3.1.3.62"/>
    </reaction>
    <physiologicalReaction direction="left-to-right" evidence="10">
        <dbReference type="Rhea" id="RHEA:77120"/>
    </physiologicalReaction>
</comment>
<evidence type="ECO:0000256" key="8">
    <source>
        <dbReference type="ARBA" id="ARBA00023136"/>
    </source>
</evidence>
<dbReference type="GO" id="GO:0016020">
    <property type="term" value="C:membrane"/>
    <property type="evidence" value="ECO:0007669"/>
    <property type="project" value="UniProtKB-SubCell"/>
</dbReference>
<dbReference type="OMA" id="WCAAFTR"/>
<dbReference type="PROSITE" id="PS00616">
    <property type="entry name" value="HIS_ACID_PHOSPHAT_1"/>
    <property type="match status" value="1"/>
</dbReference>
<evidence type="ECO:0000256" key="3">
    <source>
        <dbReference type="ARBA" id="ARBA00012976"/>
    </source>
</evidence>
<keyword evidence="17" id="KW-1185">Reference proteome</keyword>
<keyword evidence="7" id="KW-0378">Hydrolase</keyword>
<feature type="transmembrane region" description="Helical" evidence="15">
    <location>
        <begin position="465"/>
        <end position="489"/>
    </location>
</feature>
<dbReference type="PANTHER" id="PTHR20963:SF8">
    <property type="entry name" value="MULTIPLE INOSITOL POLYPHOSPHATE PHOSPHATASE 1"/>
    <property type="match status" value="1"/>
</dbReference>
<sequence>MNSNSNIFIQLCCCNIAFVQCRPSSSSSSSTSSSSSSSSSTTSSSSSSSSSEETFNIKQHLSTNTPYWIPEQSKGSPNPPAQCTLQRIDMVARHGSRMPVESSIYDIIDLVQEIKQYSSSIAPQYNWIVNWTVPYPTTDSGLLIFQGELEHYEIAKRMLTRFPDNFPAYSPNTYNTSCTVVSRTCISANSFLYGAFEGTGGLGSSNYQPTFTWTASANEDYLLRFFDTCQTYKDLPVNTQKDQFQANVFPNISTKVAERLGLQDVFDISPSGIATIFSMCAYEISIDNITNQWCSLFDPSDIEAWEYSQDLSNYWRKSYGIPINYQISSLLLQDMVQYFDQFGHAETIIPFVSLLGLYKDDYQITANLSQEQIQSRLFRTSVISPYAANVALLFYDCGDNNYKLRVDHNEIATLIPGCDDIYCDYTIFKQVFSDALTTFSWDKTCAAGDSSDDTPLYRSDKEWKILMSIFVPLSAIVGLLLGLFLPAIFRKVTSDTREYQSLNHNNAGLVKIWTCIVSQS</sequence>
<dbReference type="OrthoDB" id="6509975at2759"/>
<dbReference type="AlphaFoldDB" id="F4PUC9"/>
<dbReference type="EMBL" id="GL883010">
    <property type="protein sequence ID" value="EGG21844.1"/>
    <property type="molecule type" value="Genomic_DNA"/>
</dbReference>
<feature type="region of interest" description="Disordered" evidence="14">
    <location>
        <begin position="27"/>
        <end position="55"/>
    </location>
</feature>
<evidence type="ECO:0000256" key="13">
    <source>
        <dbReference type="ARBA" id="ARBA00043832"/>
    </source>
</evidence>
<evidence type="ECO:0000313" key="17">
    <source>
        <dbReference type="Proteomes" id="UP000007797"/>
    </source>
</evidence>
<evidence type="ECO:0000256" key="11">
    <source>
        <dbReference type="ARBA" id="ARBA00043671"/>
    </source>
</evidence>
<proteinExistence type="inferred from homology"/>
<dbReference type="Gene3D" id="3.40.50.1240">
    <property type="entry name" value="Phosphoglycerate mutase-like"/>
    <property type="match status" value="1"/>
</dbReference>
<comment type="similarity">
    <text evidence="2">Belongs to the histidine acid phosphatase family. MINPP1 subfamily.</text>
</comment>
<dbReference type="PANTHER" id="PTHR20963">
    <property type="entry name" value="MULTIPLE INOSITOL POLYPHOSPHATE PHOSPHATASE-RELATED"/>
    <property type="match status" value="1"/>
</dbReference>
<dbReference type="RefSeq" id="XP_004359695.1">
    <property type="nucleotide sequence ID" value="XM_004359638.1"/>
</dbReference>
<dbReference type="GO" id="GO:0034417">
    <property type="term" value="F:bisphosphoglycerate 3-phosphatase activity"/>
    <property type="evidence" value="ECO:0007669"/>
    <property type="project" value="UniProtKB-EC"/>
</dbReference>
<dbReference type="InterPro" id="IPR029033">
    <property type="entry name" value="His_PPase_superfam"/>
</dbReference>